<dbReference type="GO" id="GO:0046540">
    <property type="term" value="C:U4/U6 x U5 tri-snRNP complex"/>
    <property type="evidence" value="ECO:0007669"/>
    <property type="project" value="TreeGrafter"/>
</dbReference>
<dbReference type="GO" id="GO:0071004">
    <property type="term" value="C:U2-type prespliceosome"/>
    <property type="evidence" value="ECO:0007669"/>
    <property type="project" value="TreeGrafter"/>
</dbReference>
<keyword evidence="14" id="KW-1185">Reference proteome</keyword>
<dbReference type="GO" id="GO:0071013">
    <property type="term" value="C:catalytic step 2 spliceosome"/>
    <property type="evidence" value="ECO:0007669"/>
    <property type="project" value="TreeGrafter"/>
</dbReference>
<evidence type="ECO:0000256" key="6">
    <source>
        <dbReference type="ARBA" id="ARBA00022884"/>
    </source>
</evidence>
<dbReference type="SMART" id="SM00651">
    <property type="entry name" value="Sm"/>
    <property type="match status" value="1"/>
</dbReference>
<evidence type="ECO:0000256" key="11">
    <source>
        <dbReference type="SAM" id="MobiDB-lite"/>
    </source>
</evidence>
<keyword evidence="6" id="KW-0694">RNA-binding</keyword>
<evidence type="ECO:0000256" key="2">
    <source>
        <dbReference type="ARBA" id="ARBA00004496"/>
    </source>
</evidence>
<dbReference type="InterPro" id="IPR001163">
    <property type="entry name" value="Sm_dom_euk/arc"/>
</dbReference>
<dbReference type="Gene3D" id="2.30.30.100">
    <property type="match status" value="1"/>
</dbReference>
<reference evidence="13" key="1">
    <citation type="submission" date="2014-03" db="EMBL/GenBank/DDBJ databases">
        <authorList>
            <person name="Casaregola S."/>
        </authorList>
    </citation>
    <scope>NUCLEOTIDE SEQUENCE [LARGE SCALE GENOMIC DNA]</scope>
    <source>
        <strain evidence="13">CLIB 918</strain>
    </source>
</reference>
<dbReference type="GO" id="GO:0070990">
    <property type="term" value="F:snRNP binding"/>
    <property type="evidence" value="ECO:0007669"/>
    <property type="project" value="TreeGrafter"/>
</dbReference>
<evidence type="ECO:0000256" key="1">
    <source>
        <dbReference type="ARBA" id="ARBA00004123"/>
    </source>
</evidence>
<keyword evidence="8" id="KW-0539">Nucleus</keyword>
<dbReference type="GO" id="GO:0005686">
    <property type="term" value="C:U2 snRNP"/>
    <property type="evidence" value="ECO:0007669"/>
    <property type="project" value="TreeGrafter"/>
</dbReference>
<dbReference type="AlphaFoldDB" id="A0A0J9XDI1"/>
<comment type="subcellular location">
    <subcellularLocation>
        <location evidence="2">Cytoplasm</location>
    </subcellularLocation>
    <subcellularLocation>
        <location evidence="1">Nucleus</location>
    </subcellularLocation>
</comment>
<dbReference type="Pfam" id="PF01423">
    <property type="entry name" value="LSM"/>
    <property type="match status" value="1"/>
</dbReference>
<organism evidence="13 14">
    <name type="scientific">Geotrichum candidum</name>
    <name type="common">Oospora lactis</name>
    <name type="synonym">Dipodascus geotrichum</name>
    <dbReference type="NCBI Taxonomy" id="1173061"/>
    <lineage>
        <taxon>Eukaryota</taxon>
        <taxon>Fungi</taxon>
        <taxon>Dikarya</taxon>
        <taxon>Ascomycota</taxon>
        <taxon>Saccharomycotina</taxon>
        <taxon>Dipodascomycetes</taxon>
        <taxon>Dipodascales</taxon>
        <taxon>Dipodascaceae</taxon>
        <taxon>Geotrichum</taxon>
    </lineage>
</organism>
<dbReference type="STRING" id="1173061.A0A0J9XDI1"/>
<evidence type="ECO:0000256" key="10">
    <source>
        <dbReference type="ARBA" id="ARBA00041355"/>
    </source>
</evidence>
<evidence type="ECO:0000256" key="5">
    <source>
        <dbReference type="ARBA" id="ARBA00022664"/>
    </source>
</evidence>
<feature type="domain" description="Sm" evidence="12">
    <location>
        <begin position="5"/>
        <end position="83"/>
    </location>
</feature>
<evidence type="ECO:0000259" key="12">
    <source>
        <dbReference type="PROSITE" id="PS52002"/>
    </source>
</evidence>
<proteinExistence type="inferred from homology"/>
<dbReference type="InterPro" id="IPR050914">
    <property type="entry name" value="snRNP_SmB/NAA38-like"/>
</dbReference>
<keyword evidence="9" id="KW-0687">Ribonucleoprotein</keyword>
<dbReference type="GO" id="GO:0005685">
    <property type="term" value="C:U1 snRNP"/>
    <property type="evidence" value="ECO:0007669"/>
    <property type="project" value="TreeGrafter"/>
</dbReference>
<evidence type="ECO:0000256" key="7">
    <source>
        <dbReference type="ARBA" id="ARBA00023187"/>
    </source>
</evidence>
<dbReference type="GO" id="GO:0005737">
    <property type="term" value="C:cytoplasm"/>
    <property type="evidence" value="ECO:0007669"/>
    <property type="project" value="UniProtKB-SubCell"/>
</dbReference>
<protein>
    <recommendedName>
        <fullName evidence="10">Sm protein B</fullName>
    </recommendedName>
</protein>
<dbReference type="GO" id="GO:0000398">
    <property type="term" value="P:mRNA splicing, via spliceosome"/>
    <property type="evidence" value="ECO:0007669"/>
    <property type="project" value="TreeGrafter"/>
</dbReference>
<dbReference type="OrthoDB" id="2020720at2759"/>
<dbReference type="PROSITE" id="PS52002">
    <property type="entry name" value="SM"/>
    <property type="match status" value="1"/>
</dbReference>
<dbReference type="PANTHER" id="PTHR10701:SF0">
    <property type="entry name" value="SMALL NUCLEAR RIBONUCLEOPROTEIN-ASSOCIATED PROTEIN B"/>
    <property type="match status" value="1"/>
</dbReference>
<comment type="caution">
    <text evidence="13">The sequence shown here is derived from an EMBL/GenBank/DDBJ whole genome shotgun (WGS) entry which is preliminary data.</text>
</comment>
<evidence type="ECO:0000313" key="13">
    <source>
        <dbReference type="EMBL" id="CDO55314.1"/>
    </source>
</evidence>
<dbReference type="PANTHER" id="PTHR10701">
    <property type="entry name" value="SMALL NUCLEAR RIBONUCLEOPROTEIN-ASSOCIATED PROTEIN B AND N"/>
    <property type="match status" value="1"/>
</dbReference>
<feature type="region of interest" description="Disordered" evidence="11">
    <location>
        <begin position="81"/>
        <end position="155"/>
    </location>
</feature>
<evidence type="ECO:0000256" key="8">
    <source>
        <dbReference type="ARBA" id="ARBA00023242"/>
    </source>
</evidence>
<sequence length="155" mass="15928">MVALPRKAKMSDLIHYRLRVVTNDGRQLTGQLLAFDKFMNLVLADTEEFRAKKKQPTKEVKRSIGLVILRGETIVSVSVEAPPPSSDIRPAAAAAAAAAPSASQARPITRAPLSAPVRTVGGGAGGPPPPAFFGGGAAGGPPPGFRPPPGFGGSK</sequence>
<evidence type="ECO:0000256" key="3">
    <source>
        <dbReference type="ARBA" id="ARBA00009123"/>
    </source>
</evidence>
<dbReference type="CDD" id="cd01717">
    <property type="entry name" value="Sm_B"/>
    <property type="match status" value="1"/>
</dbReference>
<evidence type="ECO:0000313" key="14">
    <source>
        <dbReference type="Proteomes" id="UP000242525"/>
    </source>
</evidence>
<keyword evidence="7" id="KW-0508">mRNA splicing</keyword>
<feature type="compositionally biased region" description="Low complexity" evidence="11">
    <location>
        <begin position="81"/>
        <end position="107"/>
    </location>
</feature>
<dbReference type="GO" id="GO:0003723">
    <property type="term" value="F:RNA binding"/>
    <property type="evidence" value="ECO:0007669"/>
    <property type="project" value="UniProtKB-KW"/>
</dbReference>
<dbReference type="GO" id="GO:0005687">
    <property type="term" value="C:U4 snRNP"/>
    <property type="evidence" value="ECO:0007669"/>
    <property type="project" value="TreeGrafter"/>
</dbReference>
<dbReference type="InterPro" id="IPR047575">
    <property type="entry name" value="Sm"/>
</dbReference>
<dbReference type="GO" id="GO:0005682">
    <property type="term" value="C:U5 snRNP"/>
    <property type="evidence" value="ECO:0007669"/>
    <property type="project" value="TreeGrafter"/>
</dbReference>
<dbReference type="SUPFAM" id="SSF50182">
    <property type="entry name" value="Sm-like ribonucleoproteins"/>
    <property type="match status" value="1"/>
</dbReference>
<dbReference type="Proteomes" id="UP000242525">
    <property type="component" value="Unassembled WGS sequence"/>
</dbReference>
<feature type="compositionally biased region" description="Pro residues" evidence="11">
    <location>
        <begin position="140"/>
        <end position="155"/>
    </location>
</feature>
<accession>A0A0J9XDI1</accession>
<comment type="similarity">
    <text evidence="3">Belongs to the snRNP SmB/SmN family.</text>
</comment>
<evidence type="ECO:0000256" key="9">
    <source>
        <dbReference type="ARBA" id="ARBA00023274"/>
    </source>
</evidence>
<gene>
    <name evidence="13" type="ORF">BN980_GECA10s03244g</name>
</gene>
<keyword evidence="5" id="KW-0507">mRNA processing</keyword>
<dbReference type="EMBL" id="CCBN010000010">
    <property type="protein sequence ID" value="CDO55314.1"/>
    <property type="molecule type" value="Genomic_DNA"/>
</dbReference>
<keyword evidence="4" id="KW-0963">Cytoplasm</keyword>
<name>A0A0J9XDI1_GEOCN</name>
<dbReference type="InterPro" id="IPR010920">
    <property type="entry name" value="LSM_dom_sf"/>
</dbReference>
<evidence type="ECO:0000256" key="4">
    <source>
        <dbReference type="ARBA" id="ARBA00022490"/>
    </source>
</evidence>